<dbReference type="InterPro" id="IPR010809">
    <property type="entry name" value="FliD_C"/>
</dbReference>
<comment type="similarity">
    <text evidence="1 5">Belongs to the FliD family.</text>
</comment>
<dbReference type="KEGG" id="amt:Amet_0785"/>
<evidence type="ECO:0000259" key="6">
    <source>
        <dbReference type="Pfam" id="PF02465"/>
    </source>
</evidence>
<keyword evidence="5" id="KW-0964">Secreted</keyword>
<evidence type="ECO:0000256" key="4">
    <source>
        <dbReference type="ARBA" id="ARBA00023143"/>
    </source>
</evidence>
<name>A6TLE2_ALKMQ</name>
<dbReference type="GO" id="GO:0009421">
    <property type="term" value="C:bacterial-type flagellum filament cap"/>
    <property type="evidence" value="ECO:0007669"/>
    <property type="project" value="InterPro"/>
</dbReference>
<evidence type="ECO:0000313" key="8">
    <source>
        <dbReference type="EMBL" id="ABR47010.1"/>
    </source>
</evidence>
<organism evidence="8 9">
    <name type="scientific">Alkaliphilus metalliredigens (strain QYMF)</name>
    <dbReference type="NCBI Taxonomy" id="293826"/>
    <lineage>
        <taxon>Bacteria</taxon>
        <taxon>Bacillati</taxon>
        <taxon>Bacillota</taxon>
        <taxon>Clostridia</taxon>
        <taxon>Peptostreptococcales</taxon>
        <taxon>Natronincolaceae</taxon>
        <taxon>Alkaliphilus</taxon>
    </lineage>
</organism>
<dbReference type="GO" id="GO:0007155">
    <property type="term" value="P:cell adhesion"/>
    <property type="evidence" value="ECO:0007669"/>
    <property type="project" value="InterPro"/>
</dbReference>
<feature type="domain" description="Flagellar hook-associated protein 2 N-terminal" evidence="6">
    <location>
        <begin position="8"/>
        <end position="117"/>
    </location>
</feature>
<dbReference type="PANTHER" id="PTHR30288:SF0">
    <property type="entry name" value="FLAGELLAR HOOK-ASSOCIATED PROTEIN 2"/>
    <property type="match status" value="1"/>
</dbReference>
<dbReference type="AlphaFoldDB" id="A6TLE2"/>
<keyword evidence="8" id="KW-0282">Flagellum</keyword>
<evidence type="ECO:0000256" key="5">
    <source>
        <dbReference type="RuleBase" id="RU362066"/>
    </source>
</evidence>
<keyword evidence="8" id="KW-0969">Cilium</keyword>
<feature type="domain" description="Flagellar hook-associated protein 2 C-terminal" evidence="7">
    <location>
        <begin position="247"/>
        <end position="545"/>
    </location>
</feature>
<dbReference type="InterPro" id="IPR040026">
    <property type="entry name" value="FliD"/>
</dbReference>
<dbReference type="GO" id="GO:0005576">
    <property type="term" value="C:extracellular region"/>
    <property type="evidence" value="ECO:0007669"/>
    <property type="project" value="UniProtKB-SubCell"/>
</dbReference>
<evidence type="ECO:0000256" key="1">
    <source>
        <dbReference type="ARBA" id="ARBA00009764"/>
    </source>
</evidence>
<comment type="subunit">
    <text evidence="2 5">Homopentamer.</text>
</comment>
<dbReference type="eggNOG" id="COG1345">
    <property type="taxonomic scope" value="Bacteria"/>
</dbReference>
<comment type="function">
    <text evidence="5">Required for morphogenesis and for the elongation of the flagellar filament by facilitating polymerization of the flagellin monomers at the tip of growing filament. Forms a capping structure, which prevents flagellin subunits (transported through the central channel of the flagellum) from leaking out without polymerization at the distal end.</text>
</comment>
<dbReference type="Pfam" id="PF07195">
    <property type="entry name" value="FliD_C"/>
    <property type="match status" value="1"/>
</dbReference>
<dbReference type="EMBL" id="CP000724">
    <property type="protein sequence ID" value="ABR47010.1"/>
    <property type="molecule type" value="Genomic_DNA"/>
</dbReference>
<gene>
    <name evidence="8" type="ordered locus">Amet_0785</name>
</gene>
<dbReference type="Proteomes" id="UP000001572">
    <property type="component" value="Chromosome"/>
</dbReference>
<dbReference type="OrthoDB" id="9776025at2"/>
<dbReference type="RefSeq" id="WP_012062053.1">
    <property type="nucleotide sequence ID" value="NC_009633.1"/>
</dbReference>
<evidence type="ECO:0000256" key="2">
    <source>
        <dbReference type="ARBA" id="ARBA00011255"/>
    </source>
</evidence>
<dbReference type="HOGENOM" id="CLU_015182_0_2_9"/>
<comment type="subcellular location">
    <subcellularLocation>
        <location evidence="5">Secreted</location>
    </subcellularLocation>
    <subcellularLocation>
        <location evidence="5">Bacterial flagellum</location>
    </subcellularLocation>
</comment>
<evidence type="ECO:0000313" key="9">
    <source>
        <dbReference type="Proteomes" id="UP000001572"/>
    </source>
</evidence>
<dbReference type="Pfam" id="PF07196">
    <property type="entry name" value="Flagellin_IN"/>
    <property type="match status" value="1"/>
</dbReference>
<sequence length="558" mass="62128">MRIGGIASGMDTEQMVNDLMRAERMRMDRFFQQEQTVKWRQEAYNDVNKTMANFILDTRKAFGLNTTSNTGSIQNHSAKSFDWVKQATGTNENIVKSTATANAMSGSHKVEVQQLAEVASVSTVDLKEAAVVDDSGKFIQGGEITVTAKDGSKTIEITTSMTMSDLVREINNATADAGDSEGKSLGLRAAYDSSLGQMMITTRESGEEQTIKVTYDEDGLSSKMFKVKTDDADMPIPGTNPFEDISGTNAKILFNGDKVDKATNNFSIYGINLQLQSVSDIEVTINVDTDVDGIFNQISDFVNSYNELLDTMNGATGEKHYRDFPPLTKEQKEGMTEKDIEAWEEKSKSGLLKNDEVLTRTSQSMRSSLYQDVNSGIDEDGNQIKLSGYSHITQVGITTGNYQSGGKLEINEEKLRAAINENPEGVMDLFFKSPSPLPKDATAEQKKQHKSETGLVQRIYDDMTAGMKEVIRHSGPGEDSSLYRNVQSNMLIDFVTEHSSISRLDKELTTVNQRIAREEQILARREERYWQQFTAMEKAMSQMNQQSDWLMAQMYGGQ</sequence>
<evidence type="ECO:0000259" key="7">
    <source>
        <dbReference type="Pfam" id="PF07195"/>
    </source>
</evidence>
<dbReference type="GO" id="GO:0071973">
    <property type="term" value="P:bacterial-type flagellum-dependent cell motility"/>
    <property type="evidence" value="ECO:0007669"/>
    <property type="project" value="TreeGrafter"/>
</dbReference>
<accession>A6TLE2</accession>
<proteinExistence type="inferred from homology"/>
<dbReference type="GO" id="GO:0009424">
    <property type="term" value="C:bacterial-type flagellum hook"/>
    <property type="evidence" value="ECO:0007669"/>
    <property type="project" value="UniProtKB-UniRule"/>
</dbReference>
<dbReference type="PANTHER" id="PTHR30288">
    <property type="entry name" value="FLAGELLAR CAP/ASSEMBLY PROTEIN FLID"/>
    <property type="match status" value="1"/>
</dbReference>
<keyword evidence="8" id="KW-0966">Cell projection</keyword>
<protein>
    <recommendedName>
        <fullName evidence="5">Flagellar hook-associated protein 2</fullName>
        <shortName evidence="5">HAP2</shortName>
    </recommendedName>
    <alternativeName>
        <fullName evidence="5">Flagellar cap protein</fullName>
    </alternativeName>
</protein>
<dbReference type="Pfam" id="PF02465">
    <property type="entry name" value="FliD_N"/>
    <property type="match status" value="1"/>
</dbReference>
<dbReference type="InterPro" id="IPR003481">
    <property type="entry name" value="FliD_N"/>
</dbReference>
<reference evidence="9" key="1">
    <citation type="journal article" date="2016" name="Genome Announc.">
        <title>Complete genome sequence of Alkaliphilus metalliredigens strain QYMF, an alkaliphilic and metal-reducing bacterium isolated from borax-contaminated leachate ponds.</title>
        <authorList>
            <person name="Hwang C."/>
            <person name="Copeland A."/>
            <person name="Lucas S."/>
            <person name="Lapidus A."/>
            <person name="Barry K."/>
            <person name="Detter J.C."/>
            <person name="Glavina Del Rio T."/>
            <person name="Hammon N."/>
            <person name="Israni S."/>
            <person name="Dalin E."/>
            <person name="Tice H."/>
            <person name="Pitluck S."/>
            <person name="Chertkov O."/>
            <person name="Brettin T."/>
            <person name="Bruce D."/>
            <person name="Han C."/>
            <person name="Schmutz J."/>
            <person name="Larimer F."/>
            <person name="Land M.L."/>
            <person name="Hauser L."/>
            <person name="Kyrpides N."/>
            <person name="Mikhailova N."/>
            <person name="Ye Q."/>
            <person name="Zhou J."/>
            <person name="Richardson P."/>
            <person name="Fields M.W."/>
        </authorList>
    </citation>
    <scope>NUCLEOTIDE SEQUENCE [LARGE SCALE GENOMIC DNA]</scope>
    <source>
        <strain evidence="9">QYMF</strain>
    </source>
</reference>
<keyword evidence="4 5" id="KW-0975">Bacterial flagellum</keyword>
<evidence type="ECO:0000256" key="3">
    <source>
        <dbReference type="ARBA" id="ARBA00023054"/>
    </source>
</evidence>
<dbReference type="STRING" id="293826.Amet_0785"/>
<keyword evidence="9" id="KW-1185">Reference proteome</keyword>
<dbReference type="InterPro" id="IPR010810">
    <property type="entry name" value="Flagellin_hook_IN_motif"/>
</dbReference>
<keyword evidence="3" id="KW-0175">Coiled coil</keyword>